<protein>
    <recommendedName>
        <fullName evidence="2">Flavin reductase like domain-containing protein</fullName>
    </recommendedName>
</protein>
<dbReference type="SUPFAM" id="SSF50475">
    <property type="entry name" value="FMN-binding split barrel"/>
    <property type="match status" value="1"/>
</dbReference>
<proteinExistence type="inferred from homology"/>
<dbReference type="PANTHER" id="PTHR43567:SF5">
    <property type="entry name" value="HYPOTHETICAL CYTOSOLIC PROTEIN"/>
    <property type="match status" value="1"/>
</dbReference>
<gene>
    <name evidence="3" type="ORF">S12H4_20428</name>
</gene>
<evidence type="ECO:0000256" key="1">
    <source>
        <dbReference type="ARBA" id="ARBA00038054"/>
    </source>
</evidence>
<comment type="caution">
    <text evidence="3">The sequence shown here is derived from an EMBL/GenBank/DDBJ whole genome shotgun (WGS) entry which is preliminary data.</text>
</comment>
<name>X1R442_9ZZZZ</name>
<dbReference type="InterPro" id="IPR012349">
    <property type="entry name" value="Split_barrel_FMN-bd"/>
</dbReference>
<dbReference type="Pfam" id="PF01613">
    <property type="entry name" value="Flavin_Reduct"/>
    <property type="match status" value="1"/>
</dbReference>
<comment type="similarity">
    <text evidence="1">Belongs to the flavoredoxin family.</text>
</comment>
<evidence type="ECO:0000313" key="3">
    <source>
        <dbReference type="EMBL" id="GAI75313.1"/>
    </source>
</evidence>
<dbReference type="PANTHER" id="PTHR43567">
    <property type="entry name" value="FLAVOREDOXIN-RELATED-RELATED"/>
    <property type="match status" value="1"/>
</dbReference>
<dbReference type="Gene3D" id="2.30.110.10">
    <property type="entry name" value="Electron Transport, Fmn-binding Protein, Chain A"/>
    <property type="match status" value="1"/>
</dbReference>
<dbReference type="InterPro" id="IPR002563">
    <property type="entry name" value="Flavin_Rdtase-like_dom"/>
</dbReference>
<organism evidence="3">
    <name type="scientific">marine sediment metagenome</name>
    <dbReference type="NCBI Taxonomy" id="412755"/>
    <lineage>
        <taxon>unclassified sequences</taxon>
        <taxon>metagenomes</taxon>
        <taxon>ecological metagenomes</taxon>
    </lineage>
</organism>
<dbReference type="EMBL" id="BARW01010363">
    <property type="protein sequence ID" value="GAI75313.1"/>
    <property type="molecule type" value="Genomic_DNA"/>
</dbReference>
<dbReference type="InterPro" id="IPR052174">
    <property type="entry name" value="Flavoredoxin"/>
</dbReference>
<reference evidence="3" key="1">
    <citation type="journal article" date="2014" name="Front. Microbiol.">
        <title>High frequency of phylogenetically diverse reductive dehalogenase-homologous genes in deep subseafloor sedimentary metagenomes.</title>
        <authorList>
            <person name="Kawai M."/>
            <person name="Futagami T."/>
            <person name="Toyoda A."/>
            <person name="Takaki Y."/>
            <person name="Nishi S."/>
            <person name="Hori S."/>
            <person name="Arai W."/>
            <person name="Tsubouchi T."/>
            <person name="Morono Y."/>
            <person name="Uchiyama I."/>
            <person name="Ito T."/>
            <person name="Fujiyama A."/>
            <person name="Inagaki F."/>
            <person name="Takami H."/>
        </authorList>
    </citation>
    <scope>NUCLEOTIDE SEQUENCE</scope>
    <source>
        <strain evidence="3">Expedition CK06-06</strain>
    </source>
</reference>
<feature type="non-terminal residue" evidence="3">
    <location>
        <position position="1"/>
    </location>
</feature>
<accession>X1R442</accession>
<evidence type="ECO:0000259" key="2">
    <source>
        <dbReference type="Pfam" id="PF01613"/>
    </source>
</evidence>
<feature type="domain" description="Flavin reductase like" evidence="2">
    <location>
        <begin position="11"/>
        <end position="87"/>
    </location>
</feature>
<dbReference type="AlphaFoldDB" id="X1R442"/>
<dbReference type="GO" id="GO:0010181">
    <property type="term" value="F:FMN binding"/>
    <property type="evidence" value="ECO:0007669"/>
    <property type="project" value="InterPro"/>
</dbReference>
<sequence length="110" mass="12333">RPNTLKEELLFCGTKSGSDIDKVAACGLTLAASEEVNTPIIEECALHYECRILLRKQLEEADFSSSKILQKFYKENDHHMIVIGEILVSYAEDTSQFPTRQEALPKEASS</sequence>